<dbReference type="AlphaFoldDB" id="A0A858U6H9"/>
<organism evidence="1 2">
    <name type="scientific">Mycoplasma phocoenae</name>
    <dbReference type="NCBI Taxonomy" id="754517"/>
    <lineage>
        <taxon>Bacteria</taxon>
        <taxon>Bacillati</taxon>
        <taxon>Mycoplasmatota</taxon>
        <taxon>Mollicutes</taxon>
        <taxon>Mycoplasmataceae</taxon>
        <taxon>Mycoplasma</taxon>
    </lineage>
</organism>
<name>A0A858U6H9_9MOLU</name>
<dbReference type="Proteomes" id="UP000501060">
    <property type="component" value="Chromosome"/>
</dbReference>
<gene>
    <name evidence="1" type="ORF">HGG69_00600</name>
</gene>
<dbReference type="KEGG" id="mphe:HGG69_00600"/>
<dbReference type="EMBL" id="CP051481">
    <property type="protein sequence ID" value="QJG66833.1"/>
    <property type="molecule type" value="Genomic_DNA"/>
</dbReference>
<evidence type="ECO:0000313" key="2">
    <source>
        <dbReference type="Proteomes" id="UP000501060"/>
    </source>
</evidence>
<keyword evidence="2" id="KW-1185">Reference proteome</keyword>
<protein>
    <submittedName>
        <fullName evidence="1">Uncharacterized protein</fullName>
    </submittedName>
</protein>
<sequence length="140" mass="16652">MLKFYPYNVSTEYNGILLINCNNFHKLMKESFIYESINNNPALFVDNTEIYLNDLCIFTEQTRIADMYELSSKNWLFQALINHENSSREKLINTFALDIIKDEINKQLGDNLLEDLYDTKKLLKHFLKQIIIYFSIKTHL</sequence>
<evidence type="ECO:0000313" key="1">
    <source>
        <dbReference type="EMBL" id="QJG66833.1"/>
    </source>
</evidence>
<reference evidence="1 2" key="1">
    <citation type="submission" date="2020-04" db="EMBL/GenBank/DDBJ databases">
        <title>Novel Mycoplasma species detected in Phocoena phocoena (harbor porpoise) from the USA.</title>
        <authorList>
            <person name="Volokhov D.V."/>
        </authorList>
    </citation>
    <scope>NUCLEOTIDE SEQUENCE [LARGE SCALE GENOMIC DNA]</scope>
    <source>
        <strain evidence="1 2">Phocoena C-264-GEN</strain>
    </source>
</reference>
<dbReference type="RefSeq" id="WP_169604884.1">
    <property type="nucleotide sequence ID" value="NZ_CP051481.1"/>
</dbReference>
<accession>A0A858U6H9</accession>
<proteinExistence type="predicted"/>